<protein>
    <submittedName>
        <fullName evidence="2">Uncharacterized protein</fullName>
    </submittedName>
</protein>
<evidence type="ECO:0000256" key="1">
    <source>
        <dbReference type="SAM" id="MobiDB-lite"/>
    </source>
</evidence>
<evidence type="ECO:0000313" key="3">
    <source>
        <dbReference type="Proteomes" id="UP001221898"/>
    </source>
</evidence>
<comment type="caution">
    <text evidence="2">The sequence shown here is derived from an EMBL/GenBank/DDBJ whole genome shotgun (WGS) entry which is preliminary data.</text>
</comment>
<gene>
    <name evidence="2" type="ORF">AAFF_G00430850</name>
</gene>
<dbReference type="EMBL" id="JAINUG010000927">
    <property type="protein sequence ID" value="KAJ8361702.1"/>
    <property type="molecule type" value="Genomic_DNA"/>
</dbReference>
<organism evidence="2 3">
    <name type="scientific">Aldrovandia affinis</name>
    <dbReference type="NCBI Taxonomy" id="143900"/>
    <lineage>
        <taxon>Eukaryota</taxon>
        <taxon>Metazoa</taxon>
        <taxon>Chordata</taxon>
        <taxon>Craniata</taxon>
        <taxon>Vertebrata</taxon>
        <taxon>Euteleostomi</taxon>
        <taxon>Actinopterygii</taxon>
        <taxon>Neopterygii</taxon>
        <taxon>Teleostei</taxon>
        <taxon>Notacanthiformes</taxon>
        <taxon>Halosauridae</taxon>
        <taxon>Aldrovandia</taxon>
    </lineage>
</organism>
<reference evidence="2" key="1">
    <citation type="journal article" date="2023" name="Science">
        <title>Genome structures resolve the early diversification of teleost fishes.</title>
        <authorList>
            <person name="Parey E."/>
            <person name="Louis A."/>
            <person name="Montfort J."/>
            <person name="Bouchez O."/>
            <person name="Roques C."/>
            <person name="Iampietro C."/>
            <person name="Lluch J."/>
            <person name="Castinel A."/>
            <person name="Donnadieu C."/>
            <person name="Desvignes T."/>
            <person name="Floi Bucao C."/>
            <person name="Jouanno E."/>
            <person name="Wen M."/>
            <person name="Mejri S."/>
            <person name="Dirks R."/>
            <person name="Jansen H."/>
            <person name="Henkel C."/>
            <person name="Chen W.J."/>
            <person name="Zahm M."/>
            <person name="Cabau C."/>
            <person name="Klopp C."/>
            <person name="Thompson A.W."/>
            <person name="Robinson-Rechavi M."/>
            <person name="Braasch I."/>
            <person name="Lecointre G."/>
            <person name="Bobe J."/>
            <person name="Postlethwait J.H."/>
            <person name="Berthelot C."/>
            <person name="Roest Crollius H."/>
            <person name="Guiguen Y."/>
        </authorList>
    </citation>
    <scope>NUCLEOTIDE SEQUENCE</scope>
    <source>
        <strain evidence="2">NC1722</strain>
    </source>
</reference>
<sequence length="75" mass="8258">MHPRTSKRETAMAVVACAVSGPRQNRAHASERLLPPEPSEEVSESSHRWRLTACPAAPFWALPLIGSENYAEGFN</sequence>
<evidence type="ECO:0000313" key="2">
    <source>
        <dbReference type="EMBL" id="KAJ8361702.1"/>
    </source>
</evidence>
<accession>A0AAD7R365</accession>
<proteinExistence type="predicted"/>
<feature type="region of interest" description="Disordered" evidence="1">
    <location>
        <begin position="23"/>
        <end position="43"/>
    </location>
</feature>
<dbReference type="Proteomes" id="UP001221898">
    <property type="component" value="Unassembled WGS sequence"/>
</dbReference>
<dbReference type="AlphaFoldDB" id="A0AAD7R365"/>
<keyword evidence="3" id="KW-1185">Reference proteome</keyword>
<name>A0AAD7R365_9TELE</name>